<comment type="subcellular location">
    <subcellularLocation>
        <location evidence="1">Cytoplasm</location>
    </subcellularLocation>
</comment>
<evidence type="ECO:0000256" key="7">
    <source>
        <dbReference type="ARBA" id="ARBA00022679"/>
    </source>
</evidence>
<dbReference type="AlphaFoldDB" id="A0A7W7G1T9"/>
<keyword evidence="7 12" id="KW-0808">Transferase</keyword>
<dbReference type="RefSeq" id="WP_184951644.1">
    <property type="nucleotide sequence ID" value="NZ_BOMC01000061.1"/>
</dbReference>
<name>A0A7W7G1T9_9ACTN</name>
<keyword evidence="13" id="KW-1185">Reference proteome</keyword>
<evidence type="ECO:0000256" key="5">
    <source>
        <dbReference type="ARBA" id="ARBA00022490"/>
    </source>
</evidence>
<dbReference type="SUPFAM" id="SSF53335">
    <property type="entry name" value="S-adenosyl-L-methionine-dependent methyltransferases"/>
    <property type="match status" value="1"/>
</dbReference>
<sequence>MGLSREISVTTAEAAFNAVPETFYTHNDQRGETLHRSARESIRREVTALRVPAGARVLEVGTGSGYSGAVLAALAGPDGRVTSVDISEHLTGWANLLHRRRGATTVTCHTGDGAGGFPSQAPYDRVVAWCTFERLPQAWVEQVAPRGRIVACLPIAAQPSATLITTVTVEAGRPLVEEVTFGGYAQSTPAAVEDALTVPGRWVDWSTRGPAPSWISIGWRARDDRLRTGARTLLDRLLSPGHTETYGGESLDWPSWNVYSAVAGGPQRTVVSLHARARGIGRSGTGSAAVIFVDGTIIADRPGSPSLGVLKRWLDDWERAGRPGASRYVGDLRPYEGTGRPGWDLRARLRPAGR</sequence>
<evidence type="ECO:0000313" key="13">
    <source>
        <dbReference type="Proteomes" id="UP000542742"/>
    </source>
</evidence>
<dbReference type="CDD" id="cd02440">
    <property type="entry name" value="AdoMet_MTases"/>
    <property type="match status" value="1"/>
</dbReference>
<evidence type="ECO:0000256" key="2">
    <source>
        <dbReference type="ARBA" id="ARBA00005369"/>
    </source>
</evidence>
<reference evidence="12 13" key="1">
    <citation type="submission" date="2020-08" db="EMBL/GenBank/DDBJ databases">
        <title>Sequencing the genomes of 1000 actinobacteria strains.</title>
        <authorList>
            <person name="Klenk H.-P."/>
        </authorList>
    </citation>
    <scope>NUCLEOTIDE SEQUENCE [LARGE SCALE GENOMIC DNA]</scope>
    <source>
        <strain evidence="12 13">DSM 45518</strain>
    </source>
</reference>
<dbReference type="Pfam" id="PF01135">
    <property type="entry name" value="PCMT"/>
    <property type="match status" value="1"/>
</dbReference>
<comment type="caution">
    <text evidence="12">The sequence shown here is derived from an EMBL/GenBank/DDBJ whole genome shotgun (WGS) entry which is preliminary data.</text>
</comment>
<dbReference type="GO" id="GO:0004719">
    <property type="term" value="F:protein-L-isoaspartate (D-aspartate) O-methyltransferase activity"/>
    <property type="evidence" value="ECO:0007669"/>
    <property type="project" value="UniProtKB-EC"/>
</dbReference>
<dbReference type="PANTHER" id="PTHR11579:SF0">
    <property type="entry name" value="PROTEIN-L-ISOASPARTATE(D-ASPARTATE) O-METHYLTRANSFERASE"/>
    <property type="match status" value="1"/>
</dbReference>
<keyword evidence="6 12" id="KW-0489">Methyltransferase</keyword>
<organism evidence="12 13">
    <name type="scientific">Paractinoplanes abujensis</name>
    <dbReference type="NCBI Taxonomy" id="882441"/>
    <lineage>
        <taxon>Bacteria</taxon>
        <taxon>Bacillati</taxon>
        <taxon>Actinomycetota</taxon>
        <taxon>Actinomycetes</taxon>
        <taxon>Micromonosporales</taxon>
        <taxon>Micromonosporaceae</taxon>
        <taxon>Paractinoplanes</taxon>
    </lineage>
</organism>
<dbReference type="InterPro" id="IPR029063">
    <property type="entry name" value="SAM-dependent_MTases_sf"/>
</dbReference>
<dbReference type="GO" id="GO:0005737">
    <property type="term" value="C:cytoplasm"/>
    <property type="evidence" value="ECO:0007669"/>
    <property type="project" value="UniProtKB-SubCell"/>
</dbReference>
<dbReference type="Gene3D" id="3.40.50.150">
    <property type="entry name" value="Vaccinia Virus protein VP39"/>
    <property type="match status" value="1"/>
</dbReference>
<evidence type="ECO:0000256" key="6">
    <source>
        <dbReference type="ARBA" id="ARBA00022603"/>
    </source>
</evidence>
<keyword evidence="5" id="KW-0963">Cytoplasm</keyword>
<protein>
    <recommendedName>
        <fullName evidence="4">Protein-L-isoaspartate O-methyltransferase</fullName>
        <ecNumber evidence="3">2.1.1.77</ecNumber>
    </recommendedName>
    <alternativeName>
        <fullName evidence="11">L-isoaspartyl protein carboxyl methyltransferase</fullName>
    </alternativeName>
    <alternativeName>
        <fullName evidence="9">Protein L-isoaspartyl methyltransferase</fullName>
    </alternativeName>
    <alternativeName>
        <fullName evidence="10">Protein-beta-aspartate methyltransferase</fullName>
    </alternativeName>
</protein>
<dbReference type="PANTHER" id="PTHR11579">
    <property type="entry name" value="PROTEIN-L-ISOASPARTATE O-METHYLTRANSFERASE"/>
    <property type="match status" value="1"/>
</dbReference>
<keyword evidence="8" id="KW-0949">S-adenosyl-L-methionine</keyword>
<evidence type="ECO:0000313" key="12">
    <source>
        <dbReference type="EMBL" id="MBB4692979.1"/>
    </source>
</evidence>
<evidence type="ECO:0000256" key="3">
    <source>
        <dbReference type="ARBA" id="ARBA00011890"/>
    </source>
</evidence>
<evidence type="ECO:0000256" key="10">
    <source>
        <dbReference type="ARBA" id="ARBA00031323"/>
    </source>
</evidence>
<evidence type="ECO:0000256" key="1">
    <source>
        <dbReference type="ARBA" id="ARBA00004496"/>
    </source>
</evidence>
<evidence type="ECO:0000256" key="9">
    <source>
        <dbReference type="ARBA" id="ARBA00030757"/>
    </source>
</evidence>
<comment type="similarity">
    <text evidence="2">Belongs to the methyltransferase superfamily. L-isoaspartyl/D-aspartyl protein methyltransferase family.</text>
</comment>
<accession>A0A7W7G1T9</accession>
<evidence type="ECO:0000256" key="4">
    <source>
        <dbReference type="ARBA" id="ARBA00013346"/>
    </source>
</evidence>
<dbReference type="EMBL" id="JACHMF010000001">
    <property type="protein sequence ID" value="MBB4692979.1"/>
    <property type="molecule type" value="Genomic_DNA"/>
</dbReference>
<dbReference type="GO" id="GO:0032259">
    <property type="term" value="P:methylation"/>
    <property type="evidence" value="ECO:0007669"/>
    <property type="project" value="UniProtKB-KW"/>
</dbReference>
<evidence type="ECO:0000256" key="11">
    <source>
        <dbReference type="ARBA" id="ARBA00031350"/>
    </source>
</evidence>
<dbReference type="InterPro" id="IPR000682">
    <property type="entry name" value="PCMT"/>
</dbReference>
<dbReference type="EC" id="2.1.1.77" evidence="3"/>
<evidence type="ECO:0000256" key="8">
    <source>
        <dbReference type="ARBA" id="ARBA00022691"/>
    </source>
</evidence>
<dbReference type="Proteomes" id="UP000542742">
    <property type="component" value="Unassembled WGS sequence"/>
</dbReference>
<proteinExistence type="inferred from homology"/>
<gene>
    <name evidence="12" type="ORF">BKA14_003127</name>
</gene>